<dbReference type="AlphaFoldDB" id="A0A1J5IKC1"/>
<protein>
    <submittedName>
        <fullName evidence="1">Uncharacterized protein</fullName>
    </submittedName>
</protein>
<proteinExistence type="predicted"/>
<reference evidence="1 2" key="1">
    <citation type="journal article" date="2016" name="Environ. Microbiol.">
        <title>Genomic resolution of a cold subsurface aquifer community provides metabolic insights for novel microbes adapted to high CO concentrations.</title>
        <authorList>
            <person name="Probst A.J."/>
            <person name="Castelle C.J."/>
            <person name="Singh A."/>
            <person name="Brown C.T."/>
            <person name="Anantharaman K."/>
            <person name="Sharon I."/>
            <person name="Hug L.A."/>
            <person name="Burstein D."/>
            <person name="Emerson J.B."/>
            <person name="Thomas B.C."/>
            <person name="Banfield J.F."/>
        </authorList>
    </citation>
    <scope>NUCLEOTIDE SEQUENCE [LARGE SCALE GENOMIC DNA]</scope>
    <source>
        <strain evidence="1">CG2_30_54_11</strain>
    </source>
</reference>
<gene>
    <name evidence="1" type="ORF">AUK40_02970</name>
</gene>
<evidence type="ECO:0000313" key="1">
    <source>
        <dbReference type="EMBL" id="OIP97573.1"/>
    </source>
</evidence>
<evidence type="ECO:0000313" key="2">
    <source>
        <dbReference type="Proteomes" id="UP000183245"/>
    </source>
</evidence>
<dbReference type="STRING" id="1817892.AUK40_02970"/>
<comment type="caution">
    <text evidence="1">The sequence shown here is derived from an EMBL/GenBank/DDBJ whole genome shotgun (WGS) entry which is preliminary data.</text>
</comment>
<dbReference type="EMBL" id="MNZT01000052">
    <property type="protein sequence ID" value="OIP97573.1"/>
    <property type="molecule type" value="Genomic_DNA"/>
</dbReference>
<name>A0A1J5IKC1_9BACT</name>
<sequence>MDTNKLITPDEVKKVGAELGISWEVIDPEEFRRGIDKELTDSLAMVQEENTVQNLLAAAQTVHSHLTDDPDYYLRQRDMEDLTKYFWDIDLKSEHGIFKSLRFAGEGRKPVRSAP</sequence>
<accession>A0A1J5IKC1</accession>
<organism evidence="1 2">
    <name type="scientific">Candidatus Wirthbacteria bacterium CG2_30_54_11</name>
    <dbReference type="NCBI Taxonomy" id="1817892"/>
    <lineage>
        <taxon>Bacteria</taxon>
        <taxon>Candidatus Wirthbacteria</taxon>
    </lineage>
</organism>
<dbReference type="Pfam" id="PF18905">
    <property type="entry name" value="DUF5661"/>
    <property type="match status" value="1"/>
</dbReference>
<dbReference type="InterPro" id="IPR043720">
    <property type="entry name" value="DUF5661"/>
</dbReference>
<dbReference type="Proteomes" id="UP000183245">
    <property type="component" value="Unassembled WGS sequence"/>
</dbReference>